<protein>
    <submittedName>
        <fullName evidence="7">Fructokinase</fullName>
    </submittedName>
</protein>
<dbReference type="GO" id="GO:0005524">
    <property type="term" value="F:ATP binding"/>
    <property type="evidence" value="ECO:0007669"/>
    <property type="project" value="UniProtKB-KW"/>
</dbReference>
<dbReference type="InterPro" id="IPR011611">
    <property type="entry name" value="PfkB_dom"/>
</dbReference>
<dbReference type="RefSeq" id="WP_098482192.1">
    <property type="nucleotide sequence ID" value="NZ_PDJI01000003.1"/>
</dbReference>
<evidence type="ECO:0000256" key="5">
    <source>
        <dbReference type="ARBA" id="ARBA00022840"/>
    </source>
</evidence>
<comment type="similarity">
    <text evidence="1">Belongs to the carbohydrate kinase PfkB family.</text>
</comment>
<keyword evidence="2" id="KW-0808">Transferase</keyword>
<accession>A0A2A9F3F2</accession>
<evidence type="ECO:0000313" key="8">
    <source>
        <dbReference type="Proteomes" id="UP000222106"/>
    </source>
</evidence>
<dbReference type="GO" id="GO:0016301">
    <property type="term" value="F:kinase activity"/>
    <property type="evidence" value="ECO:0007669"/>
    <property type="project" value="UniProtKB-KW"/>
</dbReference>
<dbReference type="Gene3D" id="3.40.1190.20">
    <property type="match status" value="1"/>
</dbReference>
<dbReference type="InterPro" id="IPR002173">
    <property type="entry name" value="Carboh/pur_kinase_PfkB_CS"/>
</dbReference>
<dbReference type="PROSITE" id="PS00584">
    <property type="entry name" value="PFKB_KINASES_2"/>
    <property type="match status" value="1"/>
</dbReference>
<evidence type="ECO:0000259" key="6">
    <source>
        <dbReference type="Pfam" id="PF00294"/>
    </source>
</evidence>
<organism evidence="7 8">
    <name type="scientific">Georgenia soli</name>
    <dbReference type="NCBI Taxonomy" id="638953"/>
    <lineage>
        <taxon>Bacteria</taxon>
        <taxon>Bacillati</taxon>
        <taxon>Actinomycetota</taxon>
        <taxon>Actinomycetes</taxon>
        <taxon>Micrococcales</taxon>
        <taxon>Bogoriellaceae</taxon>
        <taxon>Georgenia</taxon>
    </lineage>
</organism>
<gene>
    <name evidence="7" type="ORF">ATJ97_0266</name>
</gene>
<dbReference type="InterPro" id="IPR029056">
    <property type="entry name" value="Ribokinase-like"/>
</dbReference>
<dbReference type="Pfam" id="PF00294">
    <property type="entry name" value="PfkB"/>
    <property type="match status" value="1"/>
</dbReference>
<evidence type="ECO:0000256" key="1">
    <source>
        <dbReference type="ARBA" id="ARBA00010688"/>
    </source>
</evidence>
<dbReference type="OrthoDB" id="9795789at2"/>
<dbReference type="PANTHER" id="PTHR43085">
    <property type="entry name" value="HEXOKINASE FAMILY MEMBER"/>
    <property type="match status" value="1"/>
</dbReference>
<keyword evidence="8" id="KW-1185">Reference proteome</keyword>
<sequence>MTSRRTEVLVIGETVVDIIKDSQNTRAYPGGSPANVAYGLGKLERSVALLTQLGRDTNGELAREHLAAAGVTILPTAPTARTATSTAVLDSHGAATYEFDIDWTLPSNVEHHLAPSHVHTGSIAALTPPGADAVETLIRSLHNTATVSFDPNIRPALLNSRADAIRRTKRFVSLADVVKASDEDIAWLYPEVSHDAVIDEWLDRGPGIVVITKGARGAVVATHDHRLDVPTPRTPVVDTVGAGDSFMAALLDSMLRIALLGVQHRSTLKSTGAQRLLQSAQRASTAASITVSRSGANPPNVDELDAALVNSEAPAVWH</sequence>
<keyword evidence="3" id="KW-0547">Nucleotide-binding</keyword>
<keyword evidence="4 7" id="KW-0418">Kinase</keyword>
<dbReference type="SUPFAM" id="SSF53613">
    <property type="entry name" value="Ribokinase-like"/>
    <property type="match status" value="1"/>
</dbReference>
<feature type="domain" description="Carbohydrate kinase PfkB" evidence="6">
    <location>
        <begin position="6"/>
        <end position="299"/>
    </location>
</feature>
<evidence type="ECO:0000313" key="7">
    <source>
        <dbReference type="EMBL" id="PFG44985.1"/>
    </source>
</evidence>
<dbReference type="InterPro" id="IPR050306">
    <property type="entry name" value="PfkB_Carbo_kinase"/>
</dbReference>
<comment type="caution">
    <text evidence="7">The sequence shown here is derived from an EMBL/GenBank/DDBJ whole genome shotgun (WGS) entry which is preliminary data.</text>
</comment>
<name>A0A2A9F3F2_9MICO</name>
<dbReference type="EMBL" id="PDJI01000003">
    <property type="protein sequence ID" value="PFG44985.1"/>
    <property type="molecule type" value="Genomic_DNA"/>
</dbReference>
<dbReference type="CDD" id="cd01167">
    <property type="entry name" value="bac_FRK"/>
    <property type="match status" value="1"/>
</dbReference>
<proteinExistence type="inferred from homology"/>
<dbReference type="AlphaFoldDB" id="A0A2A9F3F2"/>
<dbReference type="PANTHER" id="PTHR43085:SF1">
    <property type="entry name" value="PSEUDOURIDINE KINASE-RELATED"/>
    <property type="match status" value="1"/>
</dbReference>
<reference evidence="7 8" key="1">
    <citation type="submission" date="2017-10" db="EMBL/GenBank/DDBJ databases">
        <title>Sequencing the genomes of 1000 actinobacteria strains.</title>
        <authorList>
            <person name="Klenk H.-P."/>
        </authorList>
    </citation>
    <scope>NUCLEOTIDE SEQUENCE [LARGE SCALE GENOMIC DNA]</scope>
    <source>
        <strain evidence="7 8">DSM 21838</strain>
    </source>
</reference>
<evidence type="ECO:0000256" key="2">
    <source>
        <dbReference type="ARBA" id="ARBA00022679"/>
    </source>
</evidence>
<keyword evidence="5" id="KW-0067">ATP-binding</keyword>
<evidence type="ECO:0000256" key="3">
    <source>
        <dbReference type="ARBA" id="ARBA00022741"/>
    </source>
</evidence>
<dbReference type="Proteomes" id="UP000222106">
    <property type="component" value="Unassembled WGS sequence"/>
</dbReference>
<evidence type="ECO:0000256" key="4">
    <source>
        <dbReference type="ARBA" id="ARBA00022777"/>
    </source>
</evidence>